<dbReference type="InterPro" id="IPR012259">
    <property type="entry name" value="DHFR"/>
</dbReference>
<dbReference type="PANTHER" id="PTHR48069">
    <property type="entry name" value="DIHYDROFOLATE REDUCTASE"/>
    <property type="match status" value="1"/>
</dbReference>
<protein>
    <recommendedName>
        <fullName evidence="3 7">Dihydrofolate reductase</fullName>
        <ecNumber evidence="3 7">1.5.1.3</ecNumber>
    </recommendedName>
</protein>
<dbReference type="GO" id="GO:0005829">
    <property type="term" value="C:cytosol"/>
    <property type="evidence" value="ECO:0007669"/>
    <property type="project" value="TreeGrafter"/>
</dbReference>
<evidence type="ECO:0000313" key="9">
    <source>
        <dbReference type="EMBL" id="KKP69484.1"/>
    </source>
</evidence>
<organism evidence="9 10">
    <name type="scientific">candidate division CPR3 bacterium GW2011_GWF2_35_18</name>
    <dbReference type="NCBI Taxonomy" id="1618350"/>
    <lineage>
        <taxon>Bacteria</taxon>
        <taxon>Bacteria division CPR3</taxon>
    </lineage>
</organism>
<evidence type="ECO:0000256" key="5">
    <source>
        <dbReference type="ARBA" id="ARBA00022857"/>
    </source>
</evidence>
<dbReference type="Gene3D" id="3.40.430.10">
    <property type="entry name" value="Dihydrofolate Reductase, subunit A"/>
    <property type="match status" value="1"/>
</dbReference>
<dbReference type="GO" id="GO:0046452">
    <property type="term" value="P:dihydrofolate metabolic process"/>
    <property type="evidence" value="ECO:0007669"/>
    <property type="project" value="TreeGrafter"/>
</dbReference>
<evidence type="ECO:0000256" key="1">
    <source>
        <dbReference type="ARBA" id="ARBA00004903"/>
    </source>
</evidence>
<dbReference type="STRING" id="1618350.UR67_C0006G0051"/>
<dbReference type="CDD" id="cd00209">
    <property type="entry name" value="DHFR"/>
    <property type="match status" value="1"/>
</dbReference>
<dbReference type="Proteomes" id="UP000034581">
    <property type="component" value="Unassembled WGS sequence"/>
</dbReference>
<dbReference type="GO" id="GO:0004146">
    <property type="term" value="F:dihydrofolate reductase activity"/>
    <property type="evidence" value="ECO:0007669"/>
    <property type="project" value="UniProtKB-EC"/>
</dbReference>
<dbReference type="PIRSF" id="PIRSF000194">
    <property type="entry name" value="DHFR"/>
    <property type="match status" value="1"/>
</dbReference>
<accession>A0A0G0BJ13</accession>
<dbReference type="AlphaFoldDB" id="A0A0G0BJ13"/>
<dbReference type="EC" id="1.5.1.3" evidence="3 7"/>
<comment type="function">
    <text evidence="7">Key enzyme in folate metabolism. Catalyzes an essential reaction for de novo glycine and purine synthesis, and for DNA precursor synthesis.</text>
</comment>
<proteinExistence type="inferred from homology"/>
<evidence type="ECO:0000256" key="3">
    <source>
        <dbReference type="ARBA" id="ARBA00012856"/>
    </source>
</evidence>
<evidence type="ECO:0000313" key="10">
    <source>
        <dbReference type="Proteomes" id="UP000034581"/>
    </source>
</evidence>
<gene>
    <name evidence="9" type="ORF">UR67_C0006G0051</name>
</gene>
<comment type="caution">
    <text evidence="9">The sequence shown here is derived from an EMBL/GenBank/DDBJ whole genome shotgun (WGS) entry which is preliminary data.</text>
</comment>
<comment type="catalytic activity">
    <reaction evidence="7">
        <text>(6S)-5,6,7,8-tetrahydrofolate + NADP(+) = 7,8-dihydrofolate + NADPH + H(+)</text>
        <dbReference type="Rhea" id="RHEA:15009"/>
        <dbReference type="ChEBI" id="CHEBI:15378"/>
        <dbReference type="ChEBI" id="CHEBI:57451"/>
        <dbReference type="ChEBI" id="CHEBI:57453"/>
        <dbReference type="ChEBI" id="CHEBI:57783"/>
        <dbReference type="ChEBI" id="CHEBI:58349"/>
        <dbReference type="EC" id="1.5.1.3"/>
    </reaction>
</comment>
<comment type="pathway">
    <text evidence="1 7">Cofactor biosynthesis; tetrahydrofolate biosynthesis; 5,6,7,8-tetrahydrofolate from 7,8-dihydrofolate: step 1/1.</text>
</comment>
<evidence type="ECO:0000256" key="2">
    <source>
        <dbReference type="ARBA" id="ARBA00009539"/>
    </source>
</evidence>
<dbReference type="InterPro" id="IPR001796">
    <property type="entry name" value="DHFR_dom"/>
</dbReference>
<dbReference type="PROSITE" id="PS51330">
    <property type="entry name" value="DHFR_2"/>
    <property type="match status" value="1"/>
</dbReference>
<evidence type="ECO:0000256" key="7">
    <source>
        <dbReference type="PIRNR" id="PIRNR000194"/>
    </source>
</evidence>
<dbReference type="PATRIC" id="fig|1618350.3.peg.861"/>
<dbReference type="InterPro" id="IPR024072">
    <property type="entry name" value="DHFR-like_dom_sf"/>
</dbReference>
<dbReference type="SUPFAM" id="SSF53597">
    <property type="entry name" value="Dihydrofolate reductase-like"/>
    <property type="match status" value="1"/>
</dbReference>
<dbReference type="GO" id="GO:0006730">
    <property type="term" value="P:one-carbon metabolic process"/>
    <property type="evidence" value="ECO:0007669"/>
    <property type="project" value="UniProtKB-KW"/>
</dbReference>
<dbReference type="UniPathway" id="UPA00077">
    <property type="reaction ID" value="UER00158"/>
</dbReference>
<dbReference type="EMBL" id="LBQB01000006">
    <property type="protein sequence ID" value="KKP69484.1"/>
    <property type="molecule type" value="Genomic_DNA"/>
</dbReference>
<evidence type="ECO:0000256" key="4">
    <source>
        <dbReference type="ARBA" id="ARBA00022563"/>
    </source>
</evidence>
<keyword evidence="4 7" id="KW-0554">One-carbon metabolism</keyword>
<feature type="domain" description="DHFR" evidence="8">
    <location>
        <begin position="6"/>
        <end position="163"/>
    </location>
</feature>
<keyword evidence="5 7" id="KW-0521">NADP</keyword>
<dbReference type="GO" id="GO:0050661">
    <property type="term" value="F:NADP binding"/>
    <property type="evidence" value="ECO:0007669"/>
    <property type="project" value="InterPro"/>
</dbReference>
<dbReference type="GO" id="GO:0046654">
    <property type="term" value="P:tetrahydrofolate biosynthetic process"/>
    <property type="evidence" value="ECO:0007669"/>
    <property type="project" value="UniProtKB-UniPathway"/>
</dbReference>
<reference evidence="9 10" key="1">
    <citation type="journal article" date="2015" name="Nature">
        <title>rRNA introns, odd ribosomes, and small enigmatic genomes across a large radiation of phyla.</title>
        <authorList>
            <person name="Brown C.T."/>
            <person name="Hug L.A."/>
            <person name="Thomas B.C."/>
            <person name="Sharon I."/>
            <person name="Castelle C.J."/>
            <person name="Singh A."/>
            <person name="Wilkins M.J."/>
            <person name="Williams K.H."/>
            <person name="Banfield J.F."/>
        </authorList>
    </citation>
    <scope>NUCLEOTIDE SEQUENCE [LARGE SCALE GENOMIC DNA]</scope>
</reference>
<sequence>MNSKPTISIIVAIGPNREIGNGNNLLWHISEDFKRFKTLTTNHPIIMGRKTFESIGKPLLKRTNIVITRDPSFSQNGIIVANSLENALEEAKNIDQKEIFIIGGGQIYQQAMIYANKLYLTEVKGNFNASIFFPEYSKFKKVIWESDWRKENQYEFRFLELTK</sequence>
<comment type="similarity">
    <text evidence="2 7">Belongs to the dihydrofolate reductase family.</text>
</comment>
<evidence type="ECO:0000259" key="8">
    <source>
        <dbReference type="PROSITE" id="PS51330"/>
    </source>
</evidence>
<name>A0A0G0BJ13_UNCC3</name>
<dbReference type="Pfam" id="PF00186">
    <property type="entry name" value="DHFR_1"/>
    <property type="match status" value="1"/>
</dbReference>
<evidence type="ECO:0000256" key="6">
    <source>
        <dbReference type="ARBA" id="ARBA00023002"/>
    </source>
</evidence>
<keyword evidence="6 7" id="KW-0560">Oxidoreductase</keyword>
<dbReference type="PANTHER" id="PTHR48069:SF3">
    <property type="entry name" value="DIHYDROFOLATE REDUCTASE"/>
    <property type="match status" value="1"/>
</dbReference>
<dbReference type="GO" id="GO:0046655">
    <property type="term" value="P:folic acid metabolic process"/>
    <property type="evidence" value="ECO:0007669"/>
    <property type="project" value="TreeGrafter"/>
</dbReference>
<dbReference type="PRINTS" id="PR00070">
    <property type="entry name" value="DHFR"/>
</dbReference>